<reference evidence="3 4" key="1">
    <citation type="submission" date="2020-11" db="EMBL/GenBank/DDBJ databases">
        <title>Treponema Peruensis nv. sp., first commensal Treponema isolated from human feces.</title>
        <authorList>
            <person name="Belkhou C."/>
            <person name="Raes J."/>
        </authorList>
    </citation>
    <scope>NUCLEOTIDE SEQUENCE [LARGE SCALE GENOMIC DNA]</scope>
    <source>
        <strain evidence="3 4">RCC2812</strain>
    </source>
</reference>
<evidence type="ECO:0000313" key="3">
    <source>
        <dbReference type="EMBL" id="QQA01266.1"/>
    </source>
</evidence>
<feature type="domain" description="Multidrug resistance protein MdtA-like barrel-sandwich hybrid" evidence="2">
    <location>
        <begin position="69"/>
        <end position="169"/>
    </location>
</feature>
<proteinExistence type="predicted"/>
<organism evidence="3 4">
    <name type="scientific">Treponema peruense</name>
    <dbReference type="NCBI Taxonomy" id="2787628"/>
    <lineage>
        <taxon>Bacteria</taxon>
        <taxon>Pseudomonadati</taxon>
        <taxon>Spirochaetota</taxon>
        <taxon>Spirochaetia</taxon>
        <taxon>Spirochaetales</taxon>
        <taxon>Treponemataceae</taxon>
        <taxon>Treponema</taxon>
    </lineage>
</organism>
<dbReference type="AlphaFoldDB" id="A0A7T3RDS5"/>
<name>A0A7T3RDS5_9SPIR</name>
<dbReference type="Pfam" id="PF25917">
    <property type="entry name" value="BSH_RND"/>
    <property type="match status" value="1"/>
</dbReference>
<dbReference type="KEGG" id="tper:IWA51_01175"/>
<dbReference type="SUPFAM" id="SSF111369">
    <property type="entry name" value="HlyD-like secretion proteins"/>
    <property type="match status" value="1"/>
</dbReference>
<dbReference type="PANTHER" id="PTHR30469:SF15">
    <property type="entry name" value="HLYD FAMILY OF SECRETION PROTEINS"/>
    <property type="match status" value="1"/>
</dbReference>
<evidence type="ECO:0000313" key="4">
    <source>
        <dbReference type="Proteomes" id="UP000595224"/>
    </source>
</evidence>
<keyword evidence="4" id="KW-1185">Reference proteome</keyword>
<dbReference type="InterPro" id="IPR058625">
    <property type="entry name" value="MdtA-like_BSH"/>
</dbReference>
<dbReference type="PANTHER" id="PTHR30469">
    <property type="entry name" value="MULTIDRUG RESISTANCE PROTEIN MDTA"/>
    <property type="match status" value="1"/>
</dbReference>
<feature type="compositionally biased region" description="Polar residues" evidence="1">
    <location>
        <begin position="308"/>
        <end position="319"/>
    </location>
</feature>
<protein>
    <submittedName>
        <fullName evidence="3">HlyD family efflux transporter periplasmic adaptor subunit</fullName>
    </submittedName>
</protein>
<evidence type="ECO:0000259" key="2">
    <source>
        <dbReference type="Pfam" id="PF25917"/>
    </source>
</evidence>
<gene>
    <name evidence="3" type="ORF">IWA51_01175</name>
</gene>
<dbReference type="RefSeq" id="WP_198442847.1">
    <property type="nucleotide sequence ID" value="NZ_CBCSHE010000013.1"/>
</dbReference>
<sequence length="330" mass="35920">MKSKKIPIIIICSAILIGATVSITAIKNKLSPSQTSQTTYIVKKEIYKNEISVSGTVSAAQEQTLQALSDGTVVAVFVKQGDKVKKGDTIIQLDDTTQQYNLAKHDYEMETTRISGSRKELALKETERLSLLQKISERKVLATFDGIIADIDVSVGDSLEAKDSVGTLVDASYLIADVEIPETDVAKLKTQQSVEFTFPSYDGTVNGYVVGWPAIGEITDRGATIVKARLRIDEYPAEVLPNFSFSGKIKISPDQEFLIIERNAVGRDKNGAYAILDGTNEKIKITVEPYGKEYVKITSANLTEGQILSEQTAPKVSGTNRRDGPPPGGR</sequence>
<evidence type="ECO:0000256" key="1">
    <source>
        <dbReference type="SAM" id="MobiDB-lite"/>
    </source>
</evidence>
<dbReference type="GO" id="GO:1990281">
    <property type="term" value="C:efflux pump complex"/>
    <property type="evidence" value="ECO:0007669"/>
    <property type="project" value="TreeGrafter"/>
</dbReference>
<dbReference type="Gene3D" id="2.40.50.100">
    <property type="match status" value="1"/>
</dbReference>
<dbReference type="EMBL" id="CP064936">
    <property type="protein sequence ID" value="QQA01266.1"/>
    <property type="molecule type" value="Genomic_DNA"/>
</dbReference>
<accession>A0A7T3RDS5</accession>
<dbReference type="Gene3D" id="2.40.30.170">
    <property type="match status" value="1"/>
</dbReference>
<dbReference type="Proteomes" id="UP000595224">
    <property type="component" value="Chromosome"/>
</dbReference>
<feature type="region of interest" description="Disordered" evidence="1">
    <location>
        <begin position="308"/>
        <end position="330"/>
    </location>
</feature>
<dbReference type="GO" id="GO:0015562">
    <property type="term" value="F:efflux transmembrane transporter activity"/>
    <property type="evidence" value="ECO:0007669"/>
    <property type="project" value="TreeGrafter"/>
</dbReference>